<proteinExistence type="predicted"/>
<dbReference type="EMBL" id="GIFC01012599">
    <property type="protein sequence ID" value="MXU94682.1"/>
    <property type="molecule type" value="Transcribed_RNA"/>
</dbReference>
<evidence type="ECO:0000256" key="1">
    <source>
        <dbReference type="SAM" id="MobiDB-lite"/>
    </source>
</evidence>
<feature type="region of interest" description="Disordered" evidence="1">
    <location>
        <begin position="28"/>
        <end position="54"/>
    </location>
</feature>
<evidence type="ECO:0000313" key="3">
    <source>
        <dbReference type="EMBL" id="MXU94682.1"/>
    </source>
</evidence>
<organism evidence="3">
    <name type="scientific">Ixodes ricinus</name>
    <name type="common">Common tick</name>
    <name type="synonym">Acarus ricinus</name>
    <dbReference type="NCBI Taxonomy" id="34613"/>
    <lineage>
        <taxon>Eukaryota</taxon>
        <taxon>Metazoa</taxon>
        <taxon>Ecdysozoa</taxon>
        <taxon>Arthropoda</taxon>
        <taxon>Chelicerata</taxon>
        <taxon>Arachnida</taxon>
        <taxon>Acari</taxon>
        <taxon>Parasitiformes</taxon>
        <taxon>Ixodida</taxon>
        <taxon>Ixodoidea</taxon>
        <taxon>Ixodidae</taxon>
        <taxon>Ixodinae</taxon>
        <taxon>Ixodes</taxon>
    </lineage>
</organism>
<feature type="compositionally biased region" description="Polar residues" evidence="1">
    <location>
        <begin position="40"/>
        <end position="51"/>
    </location>
</feature>
<sequence length="168" mass="18515">MISTRILLLFAALALACTAVGSTTKVKGQRRQGNKCPRVSEQSFKRLNQSRPKPPRHFSVGLGEVCKHSFFKNARKVICLGHPGTASRDCRLCCACSDGATITYSNKSAPIGYPCGRKDRGEVNYTFLITLTACYGLFTRLQMKSVVLVVFLVVVKGSRAYGVSHRYF</sequence>
<keyword evidence="2" id="KW-0732">Signal</keyword>
<name>A0A6B0UYD2_IXORI</name>
<feature type="chain" id="PRO_5025614424" evidence="2">
    <location>
        <begin position="20"/>
        <end position="168"/>
    </location>
</feature>
<protein>
    <submittedName>
        <fullName evidence="3">Putative conserved secreted protein</fullName>
    </submittedName>
</protein>
<feature type="signal peptide" evidence="2">
    <location>
        <begin position="1"/>
        <end position="19"/>
    </location>
</feature>
<reference evidence="3" key="1">
    <citation type="submission" date="2019-12" db="EMBL/GenBank/DDBJ databases">
        <title>An insight into the sialome of adult female Ixodes ricinus ticks feeding for 6 days.</title>
        <authorList>
            <person name="Perner J."/>
            <person name="Ribeiro J.M.C."/>
        </authorList>
    </citation>
    <scope>NUCLEOTIDE SEQUENCE</scope>
    <source>
        <strain evidence="3">Semi-engorged</strain>
        <tissue evidence="3">Salivary glands</tissue>
    </source>
</reference>
<accession>A0A6B0UYD2</accession>
<dbReference type="PROSITE" id="PS51257">
    <property type="entry name" value="PROKAR_LIPOPROTEIN"/>
    <property type="match status" value="1"/>
</dbReference>
<evidence type="ECO:0000256" key="2">
    <source>
        <dbReference type="SAM" id="SignalP"/>
    </source>
</evidence>
<dbReference type="AlphaFoldDB" id="A0A6B0UYD2"/>